<evidence type="ECO:0000313" key="1">
    <source>
        <dbReference type="Proteomes" id="UP001652660"/>
    </source>
</evidence>
<sequence>MQLADTGNQYLTMMKVRMLNKKMSSVYSKLGKGKVINSALDGAILFPPMTFGKLEPGFQASNCSADAKVIISDLTFFLDKRCDRKLLSSNYLFLNPLPNEI</sequence>
<evidence type="ECO:0000313" key="3">
    <source>
        <dbReference type="RefSeq" id="XP_071927024.1"/>
    </source>
</evidence>
<proteinExistence type="predicted"/>
<name>A0ABM4W5E5_COFAR</name>
<protein>
    <submittedName>
        <fullName evidence="2 3">Uncharacterized protein isoform X1</fullName>
    </submittedName>
</protein>
<evidence type="ECO:0000313" key="2">
    <source>
        <dbReference type="RefSeq" id="XP_071927023.1"/>
    </source>
</evidence>
<dbReference type="RefSeq" id="XP_071927023.1">
    <property type="nucleotide sequence ID" value="XM_072070922.1"/>
</dbReference>
<reference evidence="2 3" key="1">
    <citation type="submission" date="2025-05" db="UniProtKB">
        <authorList>
            <consortium name="RefSeq"/>
        </authorList>
    </citation>
    <scope>IDENTIFICATION</scope>
    <source>
        <tissue evidence="2 3">Leaves</tissue>
    </source>
</reference>
<gene>
    <name evidence="2 3" type="primary">LOC113715479</name>
</gene>
<dbReference type="Proteomes" id="UP001652660">
    <property type="component" value="Chromosome 11c"/>
</dbReference>
<keyword evidence="1" id="KW-1185">Reference proteome</keyword>
<dbReference type="GeneID" id="113715479"/>
<dbReference type="RefSeq" id="XP_071927024.1">
    <property type="nucleotide sequence ID" value="XM_072070923.1"/>
</dbReference>
<organism evidence="1 2">
    <name type="scientific">Coffea arabica</name>
    <name type="common">Arabian coffee</name>
    <dbReference type="NCBI Taxonomy" id="13443"/>
    <lineage>
        <taxon>Eukaryota</taxon>
        <taxon>Viridiplantae</taxon>
        <taxon>Streptophyta</taxon>
        <taxon>Embryophyta</taxon>
        <taxon>Tracheophyta</taxon>
        <taxon>Spermatophyta</taxon>
        <taxon>Magnoliopsida</taxon>
        <taxon>eudicotyledons</taxon>
        <taxon>Gunneridae</taxon>
        <taxon>Pentapetalae</taxon>
        <taxon>asterids</taxon>
        <taxon>lamiids</taxon>
        <taxon>Gentianales</taxon>
        <taxon>Rubiaceae</taxon>
        <taxon>Ixoroideae</taxon>
        <taxon>Gardenieae complex</taxon>
        <taxon>Bertiereae - Coffeeae clade</taxon>
        <taxon>Coffeeae</taxon>
        <taxon>Coffea</taxon>
    </lineage>
</organism>
<accession>A0ABM4W5E5</accession>